<dbReference type="InterPro" id="IPR041235">
    <property type="entry name" value="Exp1_repeat_2"/>
</dbReference>
<dbReference type="GO" id="GO:0005049">
    <property type="term" value="F:nuclear export signal receptor activity"/>
    <property type="evidence" value="ECO:0007669"/>
    <property type="project" value="InterPro"/>
</dbReference>
<dbReference type="InterPro" id="IPR013598">
    <property type="entry name" value="Exportin-1/Importin-b-like"/>
</dbReference>
<dbReference type="PANTHER" id="PTHR11223">
    <property type="entry name" value="EXPORTIN 1/5"/>
    <property type="match status" value="1"/>
</dbReference>
<dbReference type="GO" id="GO:0006611">
    <property type="term" value="P:protein export from nucleus"/>
    <property type="evidence" value="ECO:0007669"/>
    <property type="project" value="InterPro"/>
</dbReference>
<dbReference type="InterPro" id="IPR041123">
    <property type="entry name" value="CRM1_repeat"/>
</dbReference>
<dbReference type="GO" id="GO:0000055">
    <property type="term" value="P:ribosomal large subunit export from nucleus"/>
    <property type="evidence" value="ECO:0007669"/>
    <property type="project" value="TreeGrafter"/>
</dbReference>
<dbReference type="Pfam" id="PF18787">
    <property type="entry name" value="CRM1_repeat_3"/>
    <property type="match status" value="1"/>
</dbReference>
<reference evidence="7" key="1">
    <citation type="submission" date="2023-04" db="EMBL/GenBank/DDBJ databases">
        <title>Ambrosiozyma monospora NBRC 1965.</title>
        <authorList>
            <person name="Ichikawa N."/>
            <person name="Sato H."/>
            <person name="Tonouchi N."/>
        </authorList>
    </citation>
    <scope>NUCLEOTIDE SEQUENCE</scope>
    <source>
        <strain evidence="7">NBRC 1965</strain>
    </source>
</reference>
<evidence type="ECO:0000256" key="4">
    <source>
        <dbReference type="ARBA" id="ARBA00022927"/>
    </source>
</evidence>
<dbReference type="Pfam" id="PF08767">
    <property type="entry name" value="CRM1_C"/>
    <property type="match status" value="1"/>
</dbReference>
<dbReference type="Pfam" id="PF03810">
    <property type="entry name" value="IBN_N"/>
    <property type="match status" value="1"/>
</dbReference>
<protein>
    <submittedName>
        <fullName evidence="7">Unnamed protein product</fullName>
    </submittedName>
</protein>
<dbReference type="GO" id="GO:0005634">
    <property type="term" value="C:nucleus"/>
    <property type="evidence" value="ECO:0007669"/>
    <property type="project" value="UniProtKB-SubCell"/>
</dbReference>
<keyword evidence="4" id="KW-0653">Protein transport</keyword>
<keyword evidence="5" id="KW-0539">Nucleus</keyword>
<dbReference type="GO" id="GO:0051170">
    <property type="term" value="P:import into nucleus"/>
    <property type="evidence" value="ECO:0007669"/>
    <property type="project" value="UniProtKB-ARBA"/>
</dbReference>
<dbReference type="InterPro" id="IPR040485">
    <property type="entry name" value="XPO1_repeat_3"/>
</dbReference>
<dbReference type="InterPro" id="IPR011989">
    <property type="entry name" value="ARM-like"/>
</dbReference>
<evidence type="ECO:0000256" key="1">
    <source>
        <dbReference type="ARBA" id="ARBA00004123"/>
    </source>
</evidence>
<dbReference type="SUPFAM" id="SSF48371">
    <property type="entry name" value="ARM repeat"/>
    <property type="match status" value="1"/>
</dbReference>
<keyword evidence="8" id="KW-1185">Reference proteome</keyword>
<dbReference type="InterPro" id="IPR001494">
    <property type="entry name" value="Importin-beta_N"/>
</dbReference>
<dbReference type="InterPro" id="IPR016024">
    <property type="entry name" value="ARM-type_fold"/>
</dbReference>
<keyword evidence="3" id="KW-0813">Transport</keyword>
<dbReference type="OrthoDB" id="27218at2759"/>
<dbReference type="PROSITE" id="PS50166">
    <property type="entry name" value="IMPORTIN_B_NT"/>
    <property type="match status" value="1"/>
</dbReference>
<evidence type="ECO:0000313" key="8">
    <source>
        <dbReference type="Proteomes" id="UP001165063"/>
    </source>
</evidence>
<dbReference type="AlphaFoldDB" id="A0A9W6YS90"/>
<feature type="domain" description="Importin N-terminal" evidence="6">
    <location>
        <begin position="34"/>
        <end position="100"/>
    </location>
</feature>
<dbReference type="Gene3D" id="1.25.10.10">
    <property type="entry name" value="Leucine-rich Repeat Variant"/>
    <property type="match status" value="1"/>
</dbReference>
<dbReference type="Pfam" id="PF08389">
    <property type="entry name" value="Xpo1"/>
    <property type="match status" value="1"/>
</dbReference>
<dbReference type="InterPro" id="IPR014877">
    <property type="entry name" value="XPO1_C_dom"/>
</dbReference>
<dbReference type="Proteomes" id="UP001165063">
    <property type="component" value="Unassembled WGS sequence"/>
</dbReference>
<organism evidence="7 8">
    <name type="scientific">Ambrosiozyma monospora</name>
    <name type="common">Yeast</name>
    <name type="synonym">Endomycopsis monosporus</name>
    <dbReference type="NCBI Taxonomy" id="43982"/>
    <lineage>
        <taxon>Eukaryota</taxon>
        <taxon>Fungi</taxon>
        <taxon>Dikarya</taxon>
        <taxon>Ascomycota</taxon>
        <taxon>Saccharomycotina</taxon>
        <taxon>Pichiomycetes</taxon>
        <taxon>Pichiales</taxon>
        <taxon>Pichiaceae</taxon>
        <taxon>Ambrosiozyma</taxon>
    </lineage>
</organism>
<evidence type="ECO:0000256" key="5">
    <source>
        <dbReference type="ARBA" id="ARBA00023242"/>
    </source>
</evidence>
<name>A0A9W6YS90_AMBMO</name>
<comment type="caution">
    <text evidence="7">The sequence shown here is derived from an EMBL/GenBank/DDBJ whole genome shotgun (WGS) entry which is preliminary data.</text>
</comment>
<comment type="subcellular location">
    <subcellularLocation>
        <location evidence="1">Nucleus</location>
    </subcellularLocation>
</comment>
<gene>
    <name evidence="7" type="ORF">Amon01_000164900</name>
</gene>
<dbReference type="GO" id="GO:0005737">
    <property type="term" value="C:cytoplasm"/>
    <property type="evidence" value="ECO:0007669"/>
    <property type="project" value="TreeGrafter"/>
</dbReference>
<accession>A0A9W6YS90</accession>
<sequence>MESILNFNEPLNISVLDSVVDTFYKGSGEDQAKAQKILTSFQDHPEAWSRADVILTTSSNPQSKYIALSVLDNLIKTKWKLLPQDQRLGIRNFLANMIISMCQDESQFTSERSLINKLNLTLVEVIKQEWPANWPTFIPDLCASSHSDFNICENNMSILKLLAEEIFDFSAEQMTQAKAKSLKDRMVNEFTAIFQLCYQVLDKATKPSLIIATLQALLRYIPWIPYGYIFETTLLDFLAGKFLPIEEFRSVTIKCLTEISQLIAPQYDSTFVQMFGVAVQNIENVIPLDLDLKKTYKFANSSDQEFLQDLAMFLSTFLTNHLAPVEQSRELLPLLLDAHKYLVGLSRIEERELFKTCLDYWFRLVSGLYQEIQTLPLQGSPLMQLQMGSRGGAMNPEVLKKYNLRKDIYTDILSKLRVVMIENMVRPEEVLVVENDEGEIVREFVKESDTIQLYKSMREVLVYLTHLDINDTEAIMSAKLASQIDGSEWSWHNINTLCWAIGSISGSMDEEREKRFLVTVIKDLLSLTEMKRGKGNKAVVASNIMYIVGQYPRFLKAHWKFLKTVVNKLFEFMHETHEGVQDMACDTFIKITQKCKRHFVVQQSGETEPFIDEIIRNIQETTSDLQPQQVHTFYEACAIIISSQNSTQIRNRLVSDLMSLPNIAWRTVVQQAGEDSQLLSNPDIVRIVANIIKTNVAVCGPMGPGFYSQLGLIYVDMLSLYTAVSGMISNAVAADGEIATKTPRVRGWRTIKKEILILIETYISKADNKEEIVRDLVPNLLSAVLQDYNQNVPDARDAEVLNCLATLVDKVGELIPEQVVQILAAVFEVTLNMINQEFTLYPEHRVEFYKLLREIDLKGFNALVQFPPEAFKLFIDAILWAFKHHNRDVETTGLTLCIELLSNIEGLGPNHQFAIGFYQNYYFSILRDLFSVLTDSDHKAGFRLQSQLLAKLLELLIENRLSGPIYRPGDAPEGTSNNDFLISFMSKMLLNAFPHLQPQQIESFVQALFRTYNQPNKFKGTLRDFLVQIKEFGGDPTDYLYADEKEQELLEKQKLAKDKAKLVGGLLKPSELED</sequence>
<dbReference type="EMBL" id="BSXU01000526">
    <property type="protein sequence ID" value="GMG20998.1"/>
    <property type="molecule type" value="Genomic_DNA"/>
</dbReference>
<dbReference type="SMART" id="SM00913">
    <property type="entry name" value="IBN_N"/>
    <property type="match status" value="1"/>
</dbReference>
<dbReference type="Pfam" id="PF18777">
    <property type="entry name" value="CRM1_repeat"/>
    <property type="match status" value="1"/>
</dbReference>
<comment type="similarity">
    <text evidence="2">Belongs to the exportin family.</text>
</comment>
<dbReference type="FunFam" id="1.25.10.10:FF:000490">
    <property type="entry name" value="CRM1p Major karyopherin"/>
    <property type="match status" value="1"/>
</dbReference>
<proteinExistence type="inferred from homology"/>
<dbReference type="SMART" id="SM01102">
    <property type="entry name" value="CRM1_C"/>
    <property type="match status" value="1"/>
</dbReference>
<dbReference type="PANTHER" id="PTHR11223:SF2">
    <property type="entry name" value="EXPORTIN-1"/>
    <property type="match status" value="1"/>
</dbReference>
<dbReference type="InterPro" id="IPR045065">
    <property type="entry name" value="XPO1/5"/>
</dbReference>
<evidence type="ECO:0000256" key="2">
    <source>
        <dbReference type="ARBA" id="ARBA00009466"/>
    </source>
</evidence>
<dbReference type="GO" id="GO:0031267">
    <property type="term" value="F:small GTPase binding"/>
    <property type="evidence" value="ECO:0007669"/>
    <property type="project" value="InterPro"/>
</dbReference>
<dbReference type="Pfam" id="PF18784">
    <property type="entry name" value="CRM1_repeat_2"/>
    <property type="match status" value="1"/>
</dbReference>
<dbReference type="GO" id="GO:0000056">
    <property type="term" value="P:ribosomal small subunit export from nucleus"/>
    <property type="evidence" value="ECO:0007669"/>
    <property type="project" value="TreeGrafter"/>
</dbReference>
<evidence type="ECO:0000259" key="6">
    <source>
        <dbReference type="PROSITE" id="PS50166"/>
    </source>
</evidence>
<evidence type="ECO:0000313" key="7">
    <source>
        <dbReference type="EMBL" id="GMG20998.1"/>
    </source>
</evidence>
<evidence type="ECO:0000256" key="3">
    <source>
        <dbReference type="ARBA" id="ARBA00022448"/>
    </source>
</evidence>